<protein>
    <recommendedName>
        <fullName evidence="1">Calcineurin-like phosphoesterase domain-containing protein</fullName>
    </recommendedName>
</protein>
<sequence>MNPPKTAIAILSWLATSNKLYTVRADGELLASWVQYTGAGMLRPECRELIQSSNSINAPKAKALECFFTAEVRAIYNDTEMVNPGCTNKILKVNGNDMSMSIRVNATEYFENFVCYAVLPTQHDIQSIDLDGSSLPTPKRSIHTVAVIGDTGCRQGPSHGGLYQSCLNPSLWPFKRVSHSVYESKPDVIIHMGDYIYREGPCATFTDSEGNEDQIAGCKDAPYYYAPTVPENFGVWMADWFEPAKYVNKAAPLILVRGNHETCSRAGTGYFRYLHHGSDIECVDPYTESPNGRATQPWAVDFQDFQVGITDTSTPPNKSKNTTQAFADQLNLLGHYFERNKKAALFGAHYPYYGWGTYDDDVTGDGGTQDICVNMMEASQLTDWGHMPPSFDVLLGSHIHLGSITSFEDDADGTRNPPQIVMGNSGTQFVAPAEPPNDIFGLMVKQTEVMYQYGYMIATRMKGGKLGKSDKRMKNRILSEVKRDWWLMEFKDEVGRDMVLCNLELKVVECTNFGFDPWFEEDLNE</sequence>
<dbReference type="InterPro" id="IPR004843">
    <property type="entry name" value="Calcineurin-like_PHP"/>
</dbReference>
<dbReference type="Pfam" id="PF00149">
    <property type="entry name" value="Metallophos"/>
    <property type="match status" value="1"/>
</dbReference>
<dbReference type="Gene3D" id="3.60.21.10">
    <property type="match status" value="1"/>
</dbReference>
<name>A0ABD3Q474_9STRA</name>
<evidence type="ECO:0000313" key="2">
    <source>
        <dbReference type="EMBL" id="KAL3795050.1"/>
    </source>
</evidence>
<dbReference type="EMBL" id="JABMIG020000075">
    <property type="protein sequence ID" value="KAL3795050.1"/>
    <property type="molecule type" value="Genomic_DNA"/>
</dbReference>
<feature type="domain" description="Calcineurin-like phosphoesterase" evidence="1">
    <location>
        <begin position="144"/>
        <end position="400"/>
    </location>
</feature>
<proteinExistence type="predicted"/>
<dbReference type="SUPFAM" id="SSF56300">
    <property type="entry name" value="Metallo-dependent phosphatases"/>
    <property type="match status" value="1"/>
</dbReference>
<organism evidence="2 3">
    <name type="scientific">Cyclotella cryptica</name>
    <dbReference type="NCBI Taxonomy" id="29204"/>
    <lineage>
        <taxon>Eukaryota</taxon>
        <taxon>Sar</taxon>
        <taxon>Stramenopiles</taxon>
        <taxon>Ochrophyta</taxon>
        <taxon>Bacillariophyta</taxon>
        <taxon>Coscinodiscophyceae</taxon>
        <taxon>Thalassiosirophycidae</taxon>
        <taxon>Stephanodiscales</taxon>
        <taxon>Stephanodiscaceae</taxon>
        <taxon>Cyclotella</taxon>
    </lineage>
</organism>
<dbReference type="InterPro" id="IPR029052">
    <property type="entry name" value="Metallo-depent_PP-like"/>
</dbReference>
<evidence type="ECO:0000313" key="3">
    <source>
        <dbReference type="Proteomes" id="UP001516023"/>
    </source>
</evidence>
<reference evidence="2 3" key="1">
    <citation type="journal article" date="2020" name="G3 (Bethesda)">
        <title>Improved Reference Genome for Cyclotella cryptica CCMP332, a Model for Cell Wall Morphogenesis, Salinity Adaptation, and Lipid Production in Diatoms (Bacillariophyta).</title>
        <authorList>
            <person name="Roberts W.R."/>
            <person name="Downey K.M."/>
            <person name="Ruck E.C."/>
            <person name="Traller J.C."/>
            <person name="Alverson A.J."/>
        </authorList>
    </citation>
    <scope>NUCLEOTIDE SEQUENCE [LARGE SCALE GENOMIC DNA]</scope>
    <source>
        <strain evidence="2 3">CCMP332</strain>
    </source>
</reference>
<keyword evidence="3" id="KW-1185">Reference proteome</keyword>
<dbReference type="AlphaFoldDB" id="A0ABD3Q474"/>
<comment type="caution">
    <text evidence="2">The sequence shown here is derived from an EMBL/GenBank/DDBJ whole genome shotgun (WGS) entry which is preliminary data.</text>
</comment>
<gene>
    <name evidence="2" type="ORF">HJC23_006371</name>
</gene>
<accession>A0ABD3Q474</accession>
<dbReference type="Proteomes" id="UP001516023">
    <property type="component" value="Unassembled WGS sequence"/>
</dbReference>
<evidence type="ECO:0000259" key="1">
    <source>
        <dbReference type="Pfam" id="PF00149"/>
    </source>
</evidence>